<dbReference type="InterPro" id="IPR011547">
    <property type="entry name" value="SLC26A/SulP_dom"/>
</dbReference>
<reference evidence="7" key="1">
    <citation type="submission" date="2016-10" db="EMBL/GenBank/DDBJ databases">
        <authorList>
            <person name="de Groot N.N."/>
        </authorList>
    </citation>
    <scope>NUCLEOTIDE SEQUENCE</scope>
</reference>
<feature type="transmembrane region" description="Helical" evidence="5">
    <location>
        <begin position="300"/>
        <end position="318"/>
    </location>
</feature>
<dbReference type="EMBL" id="FPHW01000002">
    <property type="protein sequence ID" value="SFV83359.1"/>
    <property type="molecule type" value="Genomic_DNA"/>
</dbReference>
<evidence type="ECO:0000256" key="4">
    <source>
        <dbReference type="ARBA" id="ARBA00023136"/>
    </source>
</evidence>
<dbReference type="Pfam" id="PF00916">
    <property type="entry name" value="Sulfate_transp"/>
    <property type="match status" value="2"/>
</dbReference>
<evidence type="ECO:0000313" key="7">
    <source>
        <dbReference type="EMBL" id="SFV82214.1"/>
    </source>
</evidence>
<dbReference type="EMBL" id="FPHV01000158">
    <property type="protein sequence ID" value="SFV82214.1"/>
    <property type="molecule type" value="Genomic_DNA"/>
</dbReference>
<feature type="transmembrane region" description="Helical" evidence="5">
    <location>
        <begin position="65"/>
        <end position="83"/>
    </location>
</feature>
<evidence type="ECO:0000256" key="3">
    <source>
        <dbReference type="ARBA" id="ARBA00022989"/>
    </source>
</evidence>
<evidence type="ECO:0000256" key="5">
    <source>
        <dbReference type="SAM" id="Phobius"/>
    </source>
</evidence>
<organism evidence="7">
    <name type="scientific">hydrothermal vent metagenome</name>
    <dbReference type="NCBI Taxonomy" id="652676"/>
    <lineage>
        <taxon>unclassified sequences</taxon>
        <taxon>metagenomes</taxon>
        <taxon>ecological metagenomes</taxon>
    </lineage>
</organism>
<dbReference type="InterPro" id="IPR036513">
    <property type="entry name" value="STAS_dom_sf"/>
</dbReference>
<dbReference type="InterPro" id="IPR002645">
    <property type="entry name" value="STAS_dom"/>
</dbReference>
<feature type="transmembrane region" description="Helical" evidence="5">
    <location>
        <begin position="176"/>
        <end position="195"/>
    </location>
</feature>
<gene>
    <name evidence="7" type="ORF">MNB_SUP05-6-421</name>
    <name evidence="8" type="ORF">MNB_SUP05-7-87</name>
    <name evidence="9" type="ORF">MNB_SUP05-9-391</name>
</gene>
<feature type="transmembrane region" description="Helical" evidence="5">
    <location>
        <begin position="119"/>
        <end position="137"/>
    </location>
</feature>
<sequence>MLFALINKYAPINVKNDVLSGLTVALALVPEAVAFALLAGVSPLVGLYAAFTIGLVTSIIGGRPGMISGATGAIAVVIGTLVAVHGVEYLFAAVVLTGFIQIAFGVLKLGKFIRLVPHPVFLGFVNGIAMVIFIGQIKQFKVGESWITGEPLMIMLVIIAITMAIIHFLPRLTKVVPSILVAVVVGSLAVIMLNIDTRTVGDVASIKGGLPIFHIPDVGGISWDMLVIIFPYALTMALVGLIESLLTLNLVDDLTETTGKPNQECIGQGVANTVTGLFGGMGGCAMVGQSIINIKSGGRGRLSGIVASVTLLLFILFLSEYIEMIPIAVLVGVMFMVVIGTFEWCTVRLFGKVPTLDIITGISVAVITVLTDNLALAVIVGVILSALSFAWESASKIFVKQTQNEQGNNVYEIHGTLFFASKDRFQELFEPKEDTDDVYIDFDNSRVLDHSAIQAIDKLAERYKRVGKTLHLQHLSAECRLLLETAKGLVEVNVLEDPTYHVADDKIA</sequence>
<feature type="transmembrane region" description="Helical" evidence="5">
    <location>
        <begin position="152"/>
        <end position="169"/>
    </location>
</feature>
<keyword evidence="4 5" id="KW-0472">Membrane</keyword>
<accession>A0A1W1DL70</accession>
<dbReference type="Pfam" id="PF01740">
    <property type="entry name" value="STAS"/>
    <property type="match status" value="1"/>
</dbReference>
<feature type="transmembrane region" description="Helical" evidence="5">
    <location>
        <begin position="89"/>
        <end position="107"/>
    </location>
</feature>
<dbReference type="Gene3D" id="3.30.750.24">
    <property type="entry name" value="STAS domain"/>
    <property type="match status" value="1"/>
</dbReference>
<feature type="transmembrane region" description="Helical" evidence="5">
    <location>
        <begin position="324"/>
        <end position="342"/>
    </location>
</feature>
<feature type="transmembrane region" description="Helical" evidence="5">
    <location>
        <begin position="221"/>
        <end position="242"/>
    </location>
</feature>
<evidence type="ECO:0000313" key="9">
    <source>
        <dbReference type="EMBL" id="SFV84358.1"/>
    </source>
</evidence>
<name>A0A1W1DL70_9ZZZZ</name>
<keyword evidence="3 5" id="KW-1133">Transmembrane helix</keyword>
<evidence type="ECO:0000256" key="1">
    <source>
        <dbReference type="ARBA" id="ARBA00004141"/>
    </source>
</evidence>
<protein>
    <submittedName>
        <fullName evidence="7">Sulfate permease</fullName>
    </submittedName>
</protein>
<evidence type="ECO:0000256" key="2">
    <source>
        <dbReference type="ARBA" id="ARBA00022692"/>
    </source>
</evidence>
<proteinExistence type="predicted"/>
<dbReference type="GO" id="GO:0016020">
    <property type="term" value="C:membrane"/>
    <property type="evidence" value="ECO:0007669"/>
    <property type="project" value="UniProtKB-SubCell"/>
</dbReference>
<dbReference type="PANTHER" id="PTHR43310:SF1">
    <property type="entry name" value="SULFATE TRANSPORTER YBAR-RELATED"/>
    <property type="match status" value="1"/>
</dbReference>
<dbReference type="InterPro" id="IPR052706">
    <property type="entry name" value="Membrane-Transporter-like"/>
</dbReference>
<evidence type="ECO:0000259" key="6">
    <source>
        <dbReference type="PROSITE" id="PS50801"/>
    </source>
</evidence>
<dbReference type="CDD" id="cd07042">
    <property type="entry name" value="STAS_SulP_like_sulfate_transporter"/>
    <property type="match status" value="1"/>
</dbReference>
<evidence type="ECO:0000313" key="8">
    <source>
        <dbReference type="EMBL" id="SFV83359.1"/>
    </source>
</evidence>
<dbReference type="AlphaFoldDB" id="A0A1W1DL70"/>
<dbReference type="SUPFAM" id="SSF52091">
    <property type="entry name" value="SpoIIaa-like"/>
    <property type="match status" value="1"/>
</dbReference>
<dbReference type="PANTHER" id="PTHR43310">
    <property type="entry name" value="SULFATE TRANSPORTER YBAR-RELATED"/>
    <property type="match status" value="1"/>
</dbReference>
<feature type="transmembrane region" description="Helical" evidence="5">
    <location>
        <begin position="32"/>
        <end position="53"/>
    </location>
</feature>
<dbReference type="EMBL" id="FPHX01000079">
    <property type="protein sequence ID" value="SFV84358.1"/>
    <property type="molecule type" value="Genomic_DNA"/>
</dbReference>
<dbReference type="PROSITE" id="PS50801">
    <property type="entry name" value="STAS"/>
    <property type="match status" value="1"/>
</dbReference>
<keyword evidence="2 5" id="KW-0812">Transmembrane</keyword>
<feature type="domain" description="STAS" evidence="6">
    <location>
        <begin position="398"/>
        <end position="508"/>
    </location>
</feature>
<comment type="subcellular location">
    <subcellularLocation>
        <location evidence="1">Membrane</location>
        <topology evidence="1">Multi-pass membrane protein</topology>
    </subcellularLocation>
</comment>